<dbReference type="CDD" id="cd17039">
    <property type="entry name" value="Ubl_ubiquitin_like"/>
    <property type="match status" value="1"/>
</dbReference>
<organism evidence="2 3">
    <name type="scientific">Letharia columbiana</name>
    <dbReference type="NCBI Taxonomy" id="112416"/>
    <lineage>
        <taxon>Eukaryota</taxon>
        <taxon>Fungi</taxon>
        <taxon>Dikarya</taxon>
        <taxon>Ascomycota</taxon>
        <taxon>Pezizomycotina</taxon>
        <taxon>Lecanoromycetes</taxon>
        <taxon>OSLEUM clade</taxon>
        <taxon>Lecanoromycetidae</taxon>
        <taxon>Lecanorales</taxon>
        <taxon>Lecanorineae</taxon>
        <taxon>Parmeliaceae</taxon>
        <taxon>Letharia</taxon>
    </lineage>
</organism>
<dbReference type="AlphaFoldDB" id="A0A8H6KZ59"/>
<evidence type="ECO:0000313" key="2">
    <source>
        <dbReference type="EMBL" id="KAF6229634.1"/>
    </source>
</evidence>
<dbReference type="GeneID" id="59293131"/>
<proteinExistence type="predicted"/>
<feature type="compositionally biased region" description="Acidic residues" evidence="1">
    <location>
        <begin position="95"/>
        <end position="114"/>
    </location>
</feature>
<sequence>MQITIQMLDGSITPFKARSSITIASLKAKFEPWQPMKGRALLHHDVQLDDRAILGSVPGVKDGTILRVDEQVSQVKDKATGKKRLMSGPVRSAVDEDVVESIEQSGGDDEETPSEDGRRISSSKRRRPLRTPAGTVEDFIDDGNIANSPPGKALVLDDMSDDTVHTADTNLSDRAKALHIAKKEKRKNTAREPTDMLASKAQNIGHRLHALNTFAPPPENPVQNHTASAHVPKTTEAISSRQDVMEDDDATFLAGINAAAAATQRLPLHSDAGREEDVSVHRCDACGRACRCGGDRSATSNSVVPVEETDRGREAASTNSNLHGHLIARRNPASQHAESSWTGM</sequence>
<evidence type="ECO:0008006" key="4">
    <source>
        <dbReference type="Google" id="ProtNLM"/>
    </source>
</evidence>
<comment type="caution">
    <text evidence="2">The sequence shown here is derived from an EMBL/GenBank/DDBJ whole genome shotgun (WGS) entry which is preliminary data.</text>
</comment>
<dbReference type="RefSeq" id="XP_037159826.1">
    <property type="nucleotide sequence ID" value="XM_037313369.1"/>
</dbReference>
<dbReference type="InterPro" id="IPR029071">
    <property type="entry name" value="Ubiquitin-like_domsf"/>
</dbReference>
<name>A0A8H6KZ59_9LECA</name>
<feature type="region of interest" description="Disordered" evidence="1">
    <location>
        <begin position="296"/>
        <end position="344"/>
    </location>
</feature>
<evidence type="ECO:0000313" key="3">
    <source>
        <dbReference type="Proteomes" id="UP000578531"/>
    </source>
</evidence>
<dbReference type="EMBL" id="JACCJC010000071">
    <property type="protein sequence ID" value="KAF6229634.1"/>
    <property type="molecule type" value="Genomic_DNA"/>
</dbReference>
<feature type="compositionally biased region" description="Polar residues" evidence="1">
    <location>
        <begin position="332"/>
        <end position="344"/>
    </location>
</feature>
<accession>A0A8H6KZ59</accession>
<gene>
    <name evidence="2" type="ORF">HO173_011489</name>
</gene>
<evidence type="ECO:0000256" key="1">
    <source>
        <dbReference type="SAM" id="MobiDB-lite"/>
    </source>
</evidence>
<keyword evidence="3" id="KW-1185">Reference proteome</keyword>
<protein>
    <recommendedName>
        <fullName evidence="4">Ubiquitin-like domain-containing protein</fullName>
    </recommendedName>
</protein>
<dbReference type="Proteomes" id="UP000578531">
    <property type="component" value="Unassembled WGS sequence"/>
</dbReference>
<dbReference type="SUPFAM" id="SSF54236">
    <property type="entry name" value="Ubiquitin-like"/>
    <property type="match status" value="1"/>
</dbReference>
<dbReference type="OrthoDB" id="10450778at2759"/>
<reference evidence="2 3" key="1">
    <citation type="journal article" date="2020" name="Genomics">
        <title>Complete, high-quality genomes from long-read metagenomic sequencing of two wolf lichen thalli reveals enigmatic genome architecture.</title>
        <authorList>
            <person name="McKenzie S.K."/>
            <person name="Walston R.F."/>
            <person name="Allen J.L."/>
        </authorList>
    </citation>
    <scope>NUCLEOTIDE SEQUENCE [LARGE SCALE GENOMIC DNA]</scope>
    <source>
        <strain evidence="2">WasteWater2</strain>
    </source>
</reference>
<feature type="region of interest" description="Disordered" evidence="1">
    <location>
        <begin position="79"/>
        <end position="145"/>
    </location>
</feature>